<keyword evidence="2 4" id="KW-0808">Transferase</keyword>
<dbReference type="CDD" id="cd09006">
    <property type="entry name" value="PNP_EcPNPI-like"/>
    <property type="match status" value="1"/>
</dbReference>
<feature type="binding site" evidence="4">
    <location>
        <position position="44"/>
    </location>
    <ligand>
        <name>phosphate</name>
        <dbReference type="ChEBI" id="CHEBI:43474"/>
        <note>ligand shared between dimeric partners</note>
    </ligand>
</feature>
<feature type="active site" description="Proton donor" evidence="4">
    <location>
        <position position="205"/>
    </location>
</feature>
<dbReference type="SUPFAM" id="SSF53167">
    <property type="entry name" value="Purine and uridine phosphorylases"/>
    <property type="match status" value="1"/>
</dbReference>
<feature type="binding site" description="in other chain" evidence="4">
    <location>
        <begin position="88"/>
        <end position="91"/>
    </location>
    <ligand>
        <name>phosphate</name>
        <dbReference type="ChEBI" id="CHEBI:43474"/>
        <note>ligand shared between dimeric partners</note>
    </ligand>
</feature>
<dbReference type="Gene3D" id="3.40.50.1580">
    <property type="entry name" value="Nucleoside phosphorylase domain"/>
    <property type="match status" value="1"/>
</dbReference>
<comment type="catalytic activity">
    <reaction evidence="4">
        <text>a purine D-ribonucleoside + phosphate = a purine nucleobase + alpha-D-ribose 1-phosphate</text>
        <dbReference type="Rhea" id="RHEA:19805"/>
        <dbReference type="ChEBI" id="CHEBI:26386"/>
        <dbReference type="ChEBI" id="CHEBI:43474"/>
        <dbReference type="ChEBI" id="CHEBI:57720"/>
        <dbReference type="ChEBI" id="CHEBI:142355"/>
        <dbReference type="EC" id="2.4.2.1"/>
    </reaction>
</comment>
<sequence length="236" mass="25972">MSTPHIDAQKGDFAEVVIMPGDPLRAKYIAENYLKNAIQVNTVRSMLGFTGFFKNKRVSVMSHGMGIPSSVIYVRELISEFGVKKIIRVGTCGAVLDSVNLNDVVIGMGACTDSRINRLRFGNHDFSAIADYDTLSSLVLSAKKMNIVVKVGNFFTTDSFYSNTSELLKMLVQYNILAIEMETSGIYSIAAELNAKAVSICTVTDHLIKNDKLSVKDREESCSKMIDIALNSIHLN</sequence>
<reference evidence="6 7" key="1">
    <citation type="submission" date="2018-10" db="EMBL/GenBank/DDBJ databases">
        <title>Comparative functional genomics of the obligate endosymbiont Buchnera aphidicola.</title>
        <authorList>
            <person name="Chong R.A."/>
        </authorList>
    </citation>
    <scope>NUCLEOTIDE SEQUENCE [LARGE SCALE GENOMIC DNA]</scope>
    <source>
        <strain evidence="6 7">Aoe</strain>
    </source>
</reference>
<dbReference type="GO" id="GO:0005829">
    <property type="term" value="C:cytosol"/>
    <property type="evidence" value="ECO:0007669"/>
    <property type="project" value="TreeGrafter"/>
</dbReference>
<keyword evidence="7" id="KW-1185">Reference proteome</keyword>
<dbReference type="NCBIfam" id="TIGR00107">
    <property type="entry name" value="deoD"/>
    <property type="match status" value="1"/>
</dbReference>
<dbReference type="NCBIfam" id="NF004489">
    <property type="entry name" value="PRK05819.1"/>
    <property type="match status" value="1"/>
</dbReference>
<dbReference type="Proteomes" id="UP000298677">
    <property type="component" value="Chromosome"/>
</dbReference>
<dbReference type="Pfam" id="PF01048">
    <property type="entry name" value="PNP_UDP_1"/>
    <property type="match status" value="1"/>
</dbReference>
<dbReference type="GO" id="GO:0004850">
    <property type="term" value="F:uridine phosphorylase activity"/>
    <property type="evidence" value="ECO:0007669"/>
    <property type="project" value="UniProtKB-EC"/>
</dbReference>
<evidence type="ECO:0000313" key="7">
    <source>
        <dbReference type="Proteomes" id="UP000298677"/>
    </source>
</evidence>
<dbReference type="AlphaFoldDB" id="A0A4D6XVJ1"/>
<dbReference type="EMBL" id="CP033012">
    <property type="protein sequence ID" value="QCI19537.1"/>
    <property type="molecule type" value="Genomic_DNA"/>
</dbReference>
<feature type="binding site" description="in other chain" evidence="4">
    <location>
        <begin position="180"/>
        <end position="182"/>
    </location>
    <ligand>
        <name>a purine D-ribonucleoside</name>
        <dbReference type="ChEBI" id="CHEBI:142355"/>
        <note>ligand shared between dimeric partners</note>
    </ligand>
</feature>
<evidence type="ECO:0000313" key="6">
    <source>
        <dbReference type="EMBL" id="QCI19537.1"/>
    </source>
</evidence>
<dbReference type="PANTHER" id="PTHR43691">
    <property type="entry name" value="URIDINE PHOSPHORYLASE"/>
    <property type="match status" value="1"/>
</dbReference>
<evidence type="ECO:0000256" key="4">
    <source>
        <dbReference type="HAMAP-Rule" id="MF_01627"/>
    </source>
</evidence>
<feature type="site" description="Important for catalytic activity" evidence="4">
    <location>
        <position position="218"/>
    </location>
</feature>
<gene>
    <name evidence="4 6" type="primary">deoD</name>
    <name evidence="6" type="ORF">D9V65_02200</name>
</gene>
<keyword evidence="1 4" id="KW-0328">Glycosyltransferase</keyword>
<protein>
    <recommendedName>
        <fullName evidence="4">Purine nucleoside phosphorylase DeoD-type</fullName>
        <shortName evidence="4">PNP</shortName>
        <ecNumber evidence="4">2.4.2.1</ecNumber>
    </recommendedName>
</protein>
<dbReference type="GO" id="GO:0004731">
    <property type="term" value="F:purine-nucleoside phosphorylase activity"/>
    <property type="evidence" value="ECO:0007669"/>
    <property type="project" value="UniProtKB-UniRule"/>
</dbReference>
<comment type="function">
    <text evidence="4">Catalyzes the reversible phosphorolytic breakdown of the N-glycosidic bond in the beta-(deoxy)ribonucleoside molecules, with the formation of the corresponding free purine bases and pentose-1-phosphate.</text>
</comment>
<dbReference type="InterPro" id="IPR004402">
    <property type="entry name" value="DeoD-type"/>
</dbReference>
<dbReference type="RefSeq" id="WP_158342074.1">
    <property type="nucleotide sequence ID" value="NZ_CP033012.1"/>
</dbReference>
<evidence type="ECO:0000259" key="5">
    <source>
        <dbReference type="Pfam" id="PF01048"/>
    </source>
</evidence>
<evidence type="ECO:0000256" key="3">
    <source>
        <dbReference type="ARBA" id="ARBA00048447"/>
    </source>
</evidence>
<dbReference type="GO" id="GO:0006152">
    <property type="term" value="P:purine nucleoside catabolic process"/>
    <property type="evidence" value="ECO:0007669"/>
    <property type="project" value="TreeGrafter"/>
</dbReference>
<feature type="binding site" description="in other chain" evidence="4">
    <location>
        <begin position="204"/>
        <end position="205"/>
    </location>
    <ligand>
        <name>a purine D-ribonucleoside</name>
        <dbReference type="ChEBI" id="CHEBI:142355"/>
        <note>ligand shared between dimeric partners</note>
    </ligand>
</feature>
<dbReference type="OrthoDB" id="9782889at2"/>
<evidence type="ECO:0000256" key="2">
    <source>
        <dbReference type="ARBA" id="ARBA00022679"/>
    </source>
</evidence>
<comment type="subunit">
    <text evidence="4">Homohexamer; trimer of homodimers.</text>
</comment>
<dbReference type="InterPro" id="IPR035994">
    <property type="entry name" value="Nucleoside_phosphorylase_sf"/>
</dbReference>
<dbReference type="InterPro" id="IPR000845">
    <property type="entry name" value="Nucleoside_phosphorylase_d"/>
</dbReference>
<feature type="binding site" description="in other chain" evidence="4">
    <location>
        <position position="21"/>
    </location>
    <ligand>
        <name>phosphate</name>
        <dbReference type="ChEBI" id="CHEBI:43474"/>
        <note>ligand shared between dimeric partners</note>
    </ligand>
</feature>
<feature type="domain" description="Nucleoside phosphorylase" evidence="5">
    <location>
        <begin position="16"/>
        <end position="222"/>
    </location>
</feature>
<feature type="binding site" description="in other chain" evidence="4">
    <location>
        <position position="25"/>
    </location>
    <ligand>
        <name>phosphate</name>
        <dbReference type="ChEBI" id="CHEBI:43474"/>
        <note>ligand shared between dimeric partners</note>
    </ligand>
</feature>
<dbReference type="PANTHER" id="PTHR43691:SF11">
    <property type="entry name" value="FI09636P-RELATED"/>
    <property type="match status" value="1"/>
</dbReference>
<dbReference type="HAMAP" id="MF_01627">
    <property type="entry name" value="Pur_nucleosid_phosp"/>
    <property type="match status" value="1"/>
</dbReference>
<accession>A0A4D6XVJ1</accession>
<proteinExistence type="inferred from homology"/>
<comment type="catalytic activity">
    <reaction evidence="4">
        <text>a purine 2'-deoxy-D-ribonucleoside + phosphate = a purine nucleobase + 2-deoxy-alpha-D-ribose 1-phosphate</text>
        <dbReference type="Rhea" id="RHEA:36431"/>
        <dbReference type="ChEBI" id="CHEBI:26386"/>
        <dbReference type="ChEBI" id="CHEBI:43474"/>
        <dbReference type="ChEBI" id="CHEBI:57259"/>
        <dbReference type="ChEBI" id="CHEBI:142361"/>
        <dbReference type="EC" id="2.4.2.1"/>
    </reaction>
</comment>
<evidence type="ECO:0000256" key="1">
    <source>
        <dbReference type="ARBA" id="ARBA00022676"/>
    </source>
</evidence>
<feature type="binding site" evidence="4">
    <location>
        <position position="5"/>
    </location>
    <ligand>
        <name>a purine D-ribonucleoside</name>
        <dbReference type="ChEBI" id="CHEBI:142355"/>
        <note>ligand shared between dimeric partners</note>
    </ligand>
</feature>
<comment type="similarity">
    <text evidence="4">Belongs to the PNP/UDP phosphorylase family.</text>
</comment>
<comment type="catalytic activity">
    <reaction evidence="3">
        <text>uridine + phosphate = alpha-D-ribose 1-phosphate + uracil</text>
        <dbReference type="Rhea" id="RHEA:24388"/>
        <dbReference type="ChEBI" id="CHEBI:16704"/>
        <dbReference type="ChEBI" id="CHEBI:17568"/>
        <dbReference type="ChEBI" id="CHEBI:43474"/>
        <dbReference type="ChEBI" id="CHEBI:57720"/>
        <dbReference type="EC" id="2.4.2.3"/>
    </reaction>
</comment>
<organism evidence="6 7">
    <name type="scientific">Buchnera aphidicola</name>
    <name type="common">Anoecia oenotherae</name>
    <dbReference type="NCBI Taxonomy" id="1241833"/>
    <lineage>
        <taxon>Bacteria</taxon>
        <taxon>Pseudomonadati</taxon>
        <taxon>Pseudomonadota</taxon>
        <taxon>Gammaproteobacteria</taxon>
        <taxon>Enterobacterales</taxon>
        <taxon>Erwiniaceae</taxon>
        <taxon>Buchnera</taxon>
    </lineage>
</organism>
<name>A0A4D6XVJ1_9GAMM</name>
<dbReference type="EC" id="2.4.2.1" evidence="4"/>